<evidence type="ECO:0000256" key="2">
    <source>
        <dbReference type="ARBA" id="ARBA00023125"/>
    </source>
</evidence>
<gene>
    <name evidence="7" type="ORF">SAMN05421842_10227</name>
</gene>
<name>A0A1I1HV71_9CLOT</name>
<dbReference type="InterPro" id="IPR050397">
    <property type="entry name" value="Env_Response_Regulators"/>
</dbReference>
<dbReference type="OrthoDB" id="3176638at2"/>
<dbReference type="PROSITE" id="PS51063">
    <property type="entry name" value="HTH_CRP_2"/>
    <property type="match status" value="1"/>
</dbReference>
<dbReference type="AlphaFoldDB" id="A0A1I1HV71"/>
<proteinExistence type="predicted"/>
<dbReference type="GO" id="GO:0005829">
    <property type="term" value="C:cytosol"/>
    <property type="evidence" value="ECO:0007669"/>
    <property type="project" value="TreeGrafter"/>
</dbReference>
<keyword evidence="2" id="KW-0238">DNA-binding</keyword>
<sequence length="226" mass="26160">MEDVINKLKENQFFNGLESQDIRNVISNIRYSLKCYEKGEVIASEEEECNSLGIILDGIVEIQKIYSSGKCIVLKRLANNDVFGEALVFSNKSTYPSTVMAFNNCKIIYIKKEDIIKLCLKEEKILENFMALLSNKVLMLNSKIKNISFKSVKHKVINFILEQMKEQESEVINLKESKEEISSILGIPRPSLSRELMSLRDMNYIEFNRNTIKILNIEQLEEELFD</sequence>
<dbReference type="InterPro" id="IPR000595">
    <property type="entry name" value="cNMP-bd_dom"/>
</dbReference>
<keyword evidence="3" id="KW-0804">Transcription</keyword>
<reference evidence="7 8" key="1">
    <citation type="submission" date="2016-10" db="EMBL/GenBank/DDBJ databases">
        <authorList>
            <person name="de Groot N.N."/>
        </authorList>
    </citation>
    <scope>NUCLEOTIDE SEQUENCE [LARGE SCALE GENOMIC DNA]</scope>
    <source>
        <strain evidence="7 8">DSM 12992</strain>
    </source>
</reference>
<keyword evidence="4" id="KW-0175">Coiled coil</keyword>
<accession>A0A1I1HV71</accession>
<dbReference type="EMBL" id="FOMG01000002">
    <property type="protein sequence ID" value="SFC28049.1"/>
    <property type="molecule type" value="Genomic_DNA"/>
</dbReference>
<dbReference type="Pfam" id="PF00027">
    <property type="entry name" value="cNMP_binding"/>
    <property type="match status" value="1"/>
</dbReference>
<dbReference type="PROSITE" id="PS50042">
    <property type="entry name" value="CNMP_BINDING_3"/>
    <property type="match status" value="1"/>
</dbReference>
<dbReference type="InterPro" id="IPR036390">
    <property type="entry name" value="WH_DNA-bd_sf"/>
</dbReference>
<dbReference type="SUPFAM" id="SSF46785">
    <property type="entry name" value="Winged helix' DNA-binding domain"/>
    <property type="match status" value="1"/>
</dbReference>
<dbReference type="PANTHER" id="PTHR24567:SF58">
    <property type="entry name" value="CYCLIC AMP-BINDING REGULATORY PROTEIN"/>
    <property type="match status" value="1"/>
</dbReference>
<keyword evidence="7" id="KW-0418">Kinase</keyword>
<dbReference type="CDD" id="cd00038">
    <property type="entry name" value="CAP_ED"/>
    <property type="match status" value="1"/>
</dbReference>
<dbReference type="SMART" id="SM00100">
    <property type="entry name" value="cNMP"/>
    <property type="match status" value="1"/>
</dbReference>
<evidence type="ECO:0000256" key="1">
    <source>
        <dbReference type="ARBA" id="ARBA00023015"/>
    </source>
</evidence>
<dbReference type="GO" id="GO:0016301">
    <property type="term" value="F:kinase activity"/>
    <property type="evidence" value="ECO:0007669"/>
    <property type="project" value="UniProtKB-KW"/>
</dbReference>
<evidence type="ECO:0000313" key="7">
    <source>
        <dbReference type="EMBL" id="SFC28049.1"/>
    </source>
</evidence>
<dbReference type="GO" id="GO:0003700">
    <property type="term" value="F:DNA-binding transcription factor activity"/>
    <property type="evidence" value="ECO:0007669"/>
    <property type="project" value="TreeGrafter"/>
</dbReference>
<evidence type="ECO:0000259" key="6">
    <source>
        <dbReference type="PROSITE" id="PS51063"/>
    </source>
</evidence>
<protein>
    <submittedName>
        <fullName evidence="7">cAMP-binding domain of CRP or a regulatory subunit of cAMP-dependent protein kinases</fullName>
    </submittedName>
</protein>
<dbReference type="Gene3D" id="2.60.120.10">
    <property type="entry name" value="Jelly Rolls"/>
    <property type="match status" value="1"/>
</dbReference>
<evidence type="ECO:0000259" key="5">
    <source>
        <dbReference type="PROSITE" id="PS50042"/>
    </source>
</evidence>
<keyword evidence="8" id="KW-1185">Reference proteome</keyword>
<dbReference type="GO" id="GO:0003677">
    <property type="term" value="F:DNA binding"/>
    <property type="evidence" value="ECO:0007669"/>
    <property type="project" value="UniProtKB-KW"/>
</dbReference>
<dbReference type="InterPro" id="IPR012318">
    <property type="entry name" value="HTH_CRP"/>
</dbReference>
<feature type="coiled-coil region" evidence="4">
    <location>
        <begin position="157"/>
        <end position="184"/>
    </location>
</feature>
<dbReference type="PANTHER" id="PTHR24567">
    <property type="entry name" value="CRP FAMILY TRANSCRIPTIONAL REGULATORY PROTEIN"/>
    <property type="match status" value="1"/>
</dbReference>
<evidence type="ECO:0000256" key="3">
    <source>
        <dbReference type="ARBA" id="ARBA00023163"/>
    </source>
</evidence>
<dbReference type="SUPFAM" id="SSF51206">
    <property type="entry name" value="cAMP-binding domain-like"/>
    <property type="match status" value="1"/>
</dbReference>
<feature type="domain" description="Cyclic nucleotide-binding" evidence="5">
    <location>
        <begin position="13"/>
        <end position="118"/>
    </location>
</feature>
<keyword evidence="1" id="KW-0805">Transcription regulation</keyword>
<evidence type="ECO:0000313" key="8">
    <source>
        <dbReference type="Proteomes" id="UP000199263"/>
    </source>
</evidence>
<evidence type="ECO:0000256" key="4">
    <source>
        <dbReference type="SAM" id="Coils"/>
    </source>
</evidence>
<dbReference type="Pfam" id="PF13545">
    <property type="entry name" value="HTH_Crp_2"/>
    <property type="match status" value="1"/>
</dbReference>
<dbReference type="InterPro" id="IPR014710">
    <property type="entry name" value="RmlC-like_jellyroll"/>
</dbReference>
<dbReference type="InterPro" id="IPR018490">
    <property type="entry name" value="cNMP-bd_dom_sf"/>
</dbReference>
<dbReference type="Proteomes" id="UP000199263">
    <property type="component" value="Unassembled WGS sequence"/>
</dbReference>
<keyword evidence="7" id="KW-0808">Transferase</keyword>
<dbReference type="STRING" id="119641.SAMN05421842_10227"/>
<dbReference type="RefSeq" id="WP_090088220.1">
    <property type="nucleotide sequence ID" value="NZ_FOMG01000002.1"/>
</dbReference>
<feature type="domain" description="HTH crp-type" evidence="6">
    <location>
        <begin position="150"/>
        <end position="218"/>
    </location>
</feature>
<organism evidence="7 8">
    <name type="scientific">Clostridium uliginosum</name>
    <dbReference type="NCBI Taxonomy" id="119641"/>
    <lineage>
        <taxon>Bacteria</taxon>
        <taxon>Bacillati</taxon>
        <taxon>Bacillota</taxon>
        <taxon>Clostridia</taxon>
        <taxon>Eubacteriales</taxon>
        <taxon>Clostridiaceae</taxon>
        <taxon>Clostridium</taxon>
    </lineage>
</organism>